<dbReference type="RefSeq" id="WP_092208779.1">
    <property type="nucleotide sequence ID" value="NZ_FOVN01000005.1"/>
</dbReference>
<dbReference type="OrthoDB" id="1451325at2"/>
<accession>A0A1I5CG62</accession>
<evidence type="ECO:0000313" key="2">
    <source>
        <dbReference type="Proteomes" id="UP000198705"/>
    </source>
</evidence>
<evidence type="ECO:0000313" key="1">
    <source>
        <dbReference type="EMBL" id="SFN85913.1"/>
    </source>
</evidence>
<dbReference type="Proteomes" id="UP000198705">
    <property type="component" value="Unassembled WGS sequence"/>
</dbReference>
<dbReference type="AlphaFoldDB" id="A0A1I5CG62"/>
<keyword evidence="2" id="KW-1185">Reference proteome</keyword>
<dbReference type="STRING" id="649333.SAMN04487989_10555"/>
<gene>
    <name evidence="1" type="ORF">SAMN04487989_10555</name>
</gene>
<protein>
    <submittedName>
        <fullName evidence="1">Uncharacterized protein</fullName>
    </submittedName>
</protein>
<sequence>MRQFLLIGIFTVFSLAGMQAQTSNKTEDLKKIESTSQKTVAVKTESNELAAKKKDILTEKIESKLNGRINIFVLKETRLIC</sequence>
<proteinExistence type="predicted"/>
<reference evidence="2" key="1">
    <citation type="submission" date="2016-10" db="EMBL/GenBank/DDBJ databases">
        <authorList>
            <person name="Varghese N."/>
            <person name="Submissions S."/>
        </authorList>
    </citation>
    <scope>NUCLEOTIDE SEQUENCE [LARGE SCALE GENOMIC DNA]</scope>
    <source>
        <strain evidence="2">DSM 23925</strain>
    </source>
</reference>
<name>A0A1I5CG62_9FLAO</name>
<dbReference type="EMBL" id="FOVN01000005">
    <property type="protein sequence ID" value="SFN85913.1"/>
    <property type="molecule type" value="Genomic_DNA"/>
</dbReference>
<organism evidence="1 2">
    <name type="scientific">Bizionia echini</name>
    <dbReference type="NCBI Taxonomy" id="649333"/>
    <lineage>
        <taxon>Bacteria</taxon>
        <taxon>Pseudomonadati</taxon>
        <taxon>Bacteroidota</taxon>
        <taxon>Flavobacteriia</taxon>
        <taxon>Flavobacteriales</taxon>
        <taxon>Flavobacteriaceae</taxon>
        <taxon>Bizionia</taxon>
    </lineage>
</organism>